<keyword evidence="6" id="KW-1133">Transmembrane helix</keyword>
<dbReference type="Proteomes" id="UP000011932">
    <property type="component" value="Chromosome"/>
</dbReference>
<dbReference type="AlphaFoldDB" id="M4VLY2"/>
<keyword evidence="6" id="KW-0472">Membrane</keyword>
<name>M4VLY2_9BACT</name>
<keyword evidence="3" id="KW-0175">Coiled coil</keyword>
<evidence type="ECO:0000256" key="1">
    <source>
        <dbReference type="ARBA" id="ARBA00003416"/>
    </source>
</evidence>
<dbReference type="GO" id="GO:0006310">
    <property type="term" value="P:DNA recombination"/>
    <property type="evidence" value="ECO:0007669"/>
    <property type="project" value="UniProtKB-KW"/>
</dbReference>
<dbReference type="HOGENOM" id="CLU_024057_1_1_5"/>
<keyword evidence="4" id="KW-0233">DNA recombination</keyword>
<evidence type="ECO:0000256" key="4">
    <source>
        <dbReference type="ARBA" id="ARBA00023172"/>
    </source>
</evidence>
<comment type="similarity">
    <text evidence="2">Belongs to the RmuC family.</text>
</comment>
<evidence type="ECO:0000313" key="8">
    <source>
        <dbReference type="Proteomes" id="UP000011932"/>
    </source>
</evidence>
<sequence length="403" mass="43506">MISNIDMMAFLIGAGAGVLAGAAIVALVMMKRLSTVEKEAATLQAQIDAAQGASVNMENTFRVLAAEALKDSQTQFLTLAQEKLKQAQNDTAHDLEKRQLAISTLVDPIKKQLEMLGGAVEQIKGTDNALRNDLQSLSRETARLVGALRDPAAQGRWGEYILDGLLEKSGLIRGVHFESQVAVSTNDGGRQRPDAVIRLHDGLQIIVDAKAPINDIADQLAGNDVDDDAIIQNLAKRVRDHIVALGRKGYWENVDGTNADFTVLFLPSEHLFSMALRADPGMVDFAAGRNVIIASPTLMMSLIRVVSLSWRQADLAQNAAEIATLGGDLFSRITKFGEHLEKVGKGLSGALGSYNDAVGSLERMVLPAARKLKDKQVQTGGRDLPELKEIEDQPRRLTVTANS</sequence>
<feature type="compositionally biased region" description="Basic and acidic residues" evidence="5">
    <location>
        <begin position="383"/>
        <end position="395"/>
    </location>
</feature>
<dbReference type="KEGG" id="man:A11S_2346"/>
<organism evidence="7 8">
    <name type="scientific">Micavibrio aeruginosavorus EPB</name>
    <dbReference type="NCBI Taxonomy" id="349215"/>
    <lineage>
        <taxon>Bacteria</taxon>
        <taxon>Pseudomonadati</taxon>
        <taxon>Bdellovibrionota</taxon>
        <taxon>Bdellovibrionia</taxon>
        <taxon>Bdellovibrionales</taxon>
        <taxon>Pseudobdellovibrionaceae</taxon>
        <taxon>Micavibrio</taxon>
    </lineage>
</organism>
<dbReference type="PANTHER" id="PTHR30563">
    <property type="entry name" value="DNA RECOMBINATION PROTEIN RMUC"/>
    <property type="match status" value="1"/>
</dbReference>
<evidence type="ECO:0000256" key="6">
    <source>
        <dbReference type="SAM" id="Phobius"/>
    </source>
</evidence>
<keyword evidence="6" id="KW-0812">Transmembrane</keyword>
<proteinExistence type="inferred from homology"/>
<reference evidence="7 8" key="1">
    <citation type="journal article" date="2013" name="ISME J.">
        <title>By their genes ye shall know them: genomic signatures of predatory bacteria.</title>
        <authorList>
            <person name="Pasternak Z."/>
            <person name="Pietrokovski S."/>
            <person name="Rotem O."/>
            <person name="Gophna U."/>
            <person name="Lurie-Weinberger M.N."/>
            <person name="Jurkevitch E."/>
        </authorList>
    </citation>
    <scope>NUCLEOTIDE SEQUENCE [LARGE SCALE GENOMIC DNA]</scope>
    <source>
        <strain evidence="7">EPB</strain>
    </source>
</reference>
<evidence type="ECO:0000256" key="5">
    <source>
        <dbReference type="SAM" id="MobiDB-lite"/>
    </source>
</evidence>
<feature type="region of interest" description="Disordered" evidence="5">
    <location>
        <begin position="375"/>
        <end position="403"/>
    </location>
</feature>
<evidence type="ECO:0000256" key="3">
    <source>
        <dbReference type="ARBA" id="ARBA00023054"/>
    </source>
</evidence>
<dbReference type="STRING" id="349215.A11S_2346"/>
<evidence type="ECO:0000256" key="2">
    <source>
        <dbReference type="ARBA" id="ARBA00009840"/>
    </source>
</evidence>
<dbReference type="Pfam" id="PF02646">
    <property type="entry name" value="RmuC"/>
    <property type="match status" value="1"/>
</dbReference>
<comment type="function">
    <text evidence="1">Involved in DNA recombination.</text>
</comment>
<feature type="transmembrane region" description="Helical" evidence="6">
    <location>
        <begin position="7"/>
        <end position="30"/>
    </location>
</feature>
<dbReference type="EMBL" id="CP003538">
    <property type="protein sequence ID" value="AGH99141.1"/>
    <property type="molecule type" value="Genomic_DNA"/>
</dbReference>
<evidence type="ECO:0000313" key="7">
    <source>
        <dbReference type="EMBL" id="AGH99141.1"/>
    </source>
</evidence>
<accession>M4VLY2</accession>
<dbReference type="OrthoDB" id="370725at2"/>
<protein>
    <submittedName>
        <fullName evidence="7">DNA recombination protein RmuC</fullName>
    </submittedName>
</protein>
<gene>
    <name evidence="7" type="ORF">A11S_2346</name>
</gene>
<dbReference type="RefSeq" id="WP_015468650.1">
    <property type="nucleotide sequence ID" value="NC_020812.1"/>
</dbReference>
<dbReference type="InterPro" id="IPR003798">
    <property type="entry name" value="DNA_recombination_RmuC"/>
</dbReference>
<dbReference type="PANTHER" id="PTHR30563:SF0">
    <property type="entry name" value="DNA RECOMBINATION PROTEIN RMUC"/>
    <property type="match status" value="1"/>
</dbReference>